<dbReference type="AlphaFoldDB" id="A0A835VJ03"/>
<dbReference type="OrthoDB" id="2382881at2759"/>
<feature type="region of interest" description="Disordered" evidence="1">
    <location>
        <begin position="791"/>
        <end position="810"/>
    </location>
</feature>
<name>A0A835VJ03_VANPL</name>
<reference evidence="2 3" key="1">
    <citation type="journal article" date="2020" name="Nat. Food">
        <title>A phased Vanilla planifolia genome enables genetic improvement of flavour and production.</title>
        <authorList>
            <person name="Hasing T."/>
            <person name="Tang H."/>
            <person name="Brym M."/>
            <person name="Khazi F."/>
            <person name="Huang T."/>
            <person name="Chambers A.H."/>
        </authorList>
    </citation>
    <scope>NUCLEOTIDE SEQUENCE [LARGE SCALE GENOMIC DNA]</scope>
    <source>
        <tissue evidence="2">Leaf</tissue>
    </source>
</reference>
<dbReference type="PANTHER" id="PTHR15319">
    <property type="entry name" value="TATA BOX-BINDING PROTEIN ASSOCIATED FACTOR RNA POLYMERASE I SUBUNIT C"/>
    <property type="match status" value="1"/>
</dbReference>
<evidence type="ECO:0000256" key="1">
    <source>
        <dbReference type="SAM" id="MobiDB-lite"/>
    </source>
</evidence>
<dbReference type="GO" id="GO:0001650">
    <property type="term" value="C:fibrillar center"/>
    <property type="evidence" value="ECO:0007669"/>
    <property type="project" value="TreeGrafter"/>
</dbReference>
<dbReference type="Proteomes" id="UP000639772">
    <property type="component" value="Chromosome 1"/>
</dbReference>
<comment type="caution">
    <text evidence="2">The sequence shown here is derived from an EMBL/GenBank/DDBJ whole genome shotgun (WGS) entry which is preliminary data.</text>
</comment>
<proteinExistence type="predicted"/>
<dbReference type="EMBL" id="JADCNM010000001">
    <property type="protein sequence ID" value="KAG0500632.1"/>
    <property type="molecule type" value="Genomic_DNA"/>
</dbReference>
<dbReference type="PANTHER" id="PTHR15319:SF1">
    <property type="entry name" value="TATA BOX-BINDING PROTEIN-ASSOCIATED FACTOR RNA POLYMERASE I SUBUNIT C"/>
    <property type="match status" value="1"/>
</dbReference>
<accession>A0A835VJ03</accession>
<evidence type="ECO:0000313" key="2">
    <source>
        <dbReference type="EMBL" id="KAG0500632.1"/>
    </source>
</evidence>
<organism evidence="2 3">
    <name type="scientific">Vanilla planifolia</name>
    <name type="common">Vanilla</name>
    <dbReference type="NCBI Taxonomy" id="51239"/>
    <lineage>
        <taxon>Eukaryota</taxon>
        <taxon>Viridiplantae</taxon>
        <taxon>Streptophyta</taxon>
        <taxon>Embryophyta</taxon>
        <taxon>Tracheophyta</taxon>
        <taxon>Spermatophyta</taxon>
        <taxon>Magnoliopsida</taxon>
        <taxon>Liliopsida</taxon>
        <taxon>Asparagales</taxon>
        <taxon>Orchidaceae</taxon>
        <taxon>Vanilloideae</taxon>
        <taxon>Vanilleae</taxon>
        <taxon>Vanilla</taxon>
    </lineage>
</organism>
<protein>
    <submittedName>
        <fullName evidence="2">Uncharacterized protein</fullName>
    </submittedName>
</protein>
<gene>
    <name evidence="2" type="ORF">HPP92_000704</name>
</gene>
<dbReference type="InterPro" id="IPR038801">
    <property type="entry name" value="TAF1C"/>
</dbReference>
<evidence type="ECO:0000313" key="3">
    <source>
        <dbReference type="Proteomes" id="UP000639772"/>
    </source>
</evidence>
<sequence>MDFSNDWRSLWSITSVFPAPKRISIDFPSPFGPLNFRPCPARHTLLASPSLVLRVPPISRLTIVEGIRAFFCSPSNGSFLPSADQDDLAADILSSLASTDEDLSDPLSRNNLYALLCRNGSYLLLFFPTGDNADEIGFLCLHFEGENLTPDVLVDIDGEIYKQREGMKHRRHRILKMSVVPAPPDHSSPTGNSITEGFLIATTSYSVNWFRVETRVSDKGKQRHSLVPMAKQGFLSCVVDACWSPHFLEESAVLLETGELCWFNIISKRGGTVKVSLSGGLDPGRWLGCHFGGQPWVLLVACSSAVVMIDLRPSRINEEPKVFARIQLPDSLGTISQGVKDSFVGFCRASFSDCHFSVVTKKFLLLFDIRQPLVPILTWNHGLQYPMYVSMFRLSELRPSERFGWASESGFVILVGSFRKNEFKVFCYGPTDKGAFGTSSFHAWDLPSSLSLSGRQFHSGDDLLNEMMLKEKLPNPVELELRKEGVAGFSILPSILFKTKLDPGGFVLIRLTLSGKLEIQEYSLSSDSSNMEPICQGTNFLAAKDLNVYCVSEETSLHNGYNFFKLSYLYNYMHGNLVQALCKGYLDLNHKGTEHRSFNDELKELISSRLQSSSFDVYAFTADVSIPTNVFEVASRRILSTLLPDILPLAFSKYGELFTSHARTSFLPLEFPQCLPFHRLPPFFMNRPSRRSELLSSKVLPRDAIVGPLLPMSVLLALQQMYLTGRKDPSSTEPNDDLLSLECKAVIENVFPEISIAESCGFSGWESSQELQNDKPFFVYKPTHGSFRSSFKKTNSSEEELPKTDHVPNGYLVSQDNVEDERFTTFICGFPSNTSNLSHGSEDTNCEKFDFSPVRLEFESPDIELQPTEQKILNSLAVQAAKWLDNNKSYKEFSTKIPKPTSGP</sequence>
<dbReference type="GO" id="GO:0001164">
    <property type="term" value="F:RNA polymerase I core promoter sequence-specific DNA binding"/>
    <property type="evidence" value="ECO:0007669"/>
    <property type="project" value="TreeGrafter"/>
</dbReference>